<evidence type="ECO:0000259" key="14">
    <source>
        <dbReference type="PROSITE" id="PS51201"/>
    </source>
</evidence>
<evidence type="ECO:0000256" key="4">
    <source>
        <dbReference type="ARBA" id="ARBA00022449"/>
    </source>
</evidence>
<dbReference type="FunFam" id="3.40.50.720:FF:000036">
    <property type="entry name" value="Glutathione-regulated potassium-efflux system protein KefB"/>
    <property type="match status" value="1"/>
</dbReference>
<dbReference type="InterPro" id="IPR006036">
    <property type="entry name" value="K_uptake_TrkA"/>
</dbReference>
<dbReference type="RefSeq" id="WP_183211436.1">
    <property type="nucleotide sequence ID" value="NZ_JACHOR010000001.1"/>
</dbReference>
<dbReference type="InterPro" id="IPR036291">
    <property type="entry name" value="NAD(P)-bd_dom_sf"/>
</dbReference>
<dbReference type="NCBIfam" id="TIGR00932">
    <property type="entry name" value="2a37"/>
    <property type="match status" value="1"/>
</dbReference>
<evidence type="ECO:0000256" key="5">
    <source>
        <dbReference type="ARBA" id="ARBA00022475"/>
    </source>
</evidence>
<dbReference type="Proteomes" id="UP000545037">
    <property type="component" value="Unassembled WGS sequence"/>
</dbReference>
<keyword evidence="16" id="KW-1185">Reference proteome</keyword>
<dbReference type="SUPFAM" id="SSF51735">
    <property type="entry name" value="NAD(P)-binding Rossmann-fold domains"/>
    <property type="match status" value="1"/>
</dbReference>
<dbReference type="Gene3D" id="3.40.50.720">
    <property type="entry name" value="NAD(P)-binding Rossmann-like Domain"/>
    <property type="match status" value="1"/>
</dbReference>
<dbReference type="InterPro" id="IPR004771">
    <property type="entry name" value="K/H_exchanger"/>
</dbReference>
<dbReference type="GO" id="GO:0012505">
    <property type="term" value="C:endomembrane system"/>
    <property type="evidence" value="ECO:0007669"/>
    <property type="project" value="UniProtKB-SubCell"/>
</dbReference>
<feature type="transmembrane region" description="Helical" evidence="13">
    <location>
        <begin position="301"/>
        <end position="320"/>
    </location>
</feature>
<evidence type="ECO:0000256" key="9">
    <source>
        <dbReference type="ARBA" id="ARBA00022989"/>
    </source>
</evidence>
<feature type="domain" description="RCK N-terminal" evidence="14">
    <location>
        <begin position="403"/>
        <end position="519"/>
    </location>
</feature>
<evidence type="ECO:0000256" key="13">
    <source>
        <dbReference type="SAM" id="Phobius"/>
    </source>
</evidence>
<evidence type="ECO:0000256" key="12">
    <source>
        <dbReference type="SAM" id="MobiDB-lite"/>
    </source>
</evidence>
<evidence type="ECO:0000256" key="11">
    <source>
        <dbReference type="ARBA" id="ARBA00023136"/>
    </source>
</evidence>
<feature type="transmembrane region" description="Helical" evidence="13">
    <location>
        <begin position="117"/>
        <end position="137"/>
    </location>
</feature>
<dbReference type="GO" id="GO:0015079">
    <property type="term" value="F:potassium ion transmembrane transporter activity"/>
    <property type="evidence" value="ECO:0007669"/>
    <property type="project" value="InterPro"/>
</dbReference>
<keyword evidence="8" id="KW-0630">Potassium</keyword>
<dbReference type="EMBL" id="JACHOR010000001">
    <property type="protein sequence ID" value="MBB5744445.1"/>
    <property type="molecule type" value="Genomic_DNA"/>
</dbReference>
<feature type="transmembrane region" description="Helical" evidence="13">
    <location>
        <begin position="186"/>
        <end position="208"/>
    </location>
</feature>
<dbReference type="InterPro" id="IPR003148">
    <property type="entry name" value="RCK_N"/>
</dbReference>
<dbReference type="Pfam" id="PF02254">
    <property type="entry name" value="TrkA_N"/>
    <property type="match status" value="1"/>
</dbReference>
<dbReference type="Pfam" id="PF00999">
    <property type="entry name" value="Na_H_Exchanger"/>
    <property type="match status" value="1"/>
</dbReference>
<feature type="transmembrane region" description="Helical" evidence="13">
    <location>
        <begin position="6"/>
        <end position="26"/>
    </location>
</feature>
<comment type="similarity">
    <text evidence="2">Belongs to the monovalent cation:proton antiporter 2 (CPA2) transporter (TC 2.A.37) family.</text>
</comment>
<dbReference type="PROSITE" id="PS51201">
    <property type="entry name" value="RCK_N"/>
    <property type="match status" value="1"/>
</dbReference>
<feature type="transmembrane region" description="Helical" evidence="13">
    <location>
        <begin position="33"/>
        <end position="52"/>
    </location>
</feature>
<accession>A0A7W9FCR4</accession>
<organism evidence="15 16">
    <name type="scientific">Brevundimonas variabilis</name>
    <dbReference type="NCBI Taxonomy" id="74312"/>
    <lineage>
        <taxon>Bacteria</taxon>
        <taxon>Pseudomonadati</taxon>
        <taxon>Pseudomonadota</taxon>
        <taxon>Alphaproteobacteria</taxon>
        <taxon>Caulobacterales</taxon>
        <taxon>Caulobacteraceae</taxon>
        <taxon>Brevundimonas</taxon>
    </lineage>
</organism>
<gene>
    <name evidence="15" type="ORF">GGR13_000017</name>
</gene>
<keyword evidence="7 13" id="KW-0812">Transmembrane</keyword>
<keyword evidence="6" id="KW-0633">Potassium transport</keyword>
<feature type="transmembrane region" description="Helical" evidence="13">
    <location>
        <begin position="332"/>
        <end position="356"/>
    </location>
</feature>
<feature type="transmembrane region" description="Helical" evidence="13">
    <location>
        <begin position="362"/>
        <end position="381"/>
    </location>
</feature>
<dbReference type="InterPro" id="IPR038770">
    <property type="entry name" value="Na+/solute_symporter_sf"/>
</dbReference>
<evidence type="ECO:0000256" key="7">
    <source>
        <dbReference type="ARBA" id="ARBA00022692"/>
    </source>
</evidence>
<evidence type="ECO:0000256" key="2">
    <source>
        <dbReference type="ARBA" id="ARBA00005551"/>
    </source>
</evidence>
<feature type="transmembrane region" description="Helical" evidence="13">
    <location>
        <begin position="89"/>
        <end position="111"/>
    </location>
</feature>
<feature type="transmembrane region" description="Helical" evidence="13">
    <location>
        <begin position="157"/>
        <end position="180"/>
    </location>
</feature>
<comment type="subcellular location">
    <subcellularLocation>
        <location evidence="1">Endomembrane system</location>
        <topology evidence="1">Multi-pass membrane protein</topology>
    </subcellularLocation>
</comment>
<evidence type="ECO:0000313" key="16">
    <source>
        <dbReference type="Proteomes" id="UP000545037"/>
    </source>
</evidence>
<sequence length="611" mass="65376">MAEPIGMGLGHAVALLAAAVVAVPLFKRFGLGAVLGYLAAGLVIGPFGLGVIEDAESVLHVAELGVVMFLFIIGLEMRPARLWSLRREIFGLGLLQVVTCGALLTGVALLFGLPGPAAVIAGAGFALSSTAIVMQLLEERNENNETDGQRVVSILLFEDLAIVPLLALVAVLGGIYGTAIEDPQPIWLTVGFAVAAVAAVYAIGKWVLNPVFRILAQYGGREVMTAGALLVVLGAAWAMDLGGLSMAMGAFLAGVLLSESTFRHQLEADVEPFRGILLGLFFLSVGMSLDLQVVIADWPLVLGGVAAFMGAKMAGVYGIARIKAAHGEALKRAALMGEGGEFAFVLYGAALTAGLFEPRMGAILSAVVIVSMALTPLRMLLADRFKPREDVSMEGVDHARNLRERVLIIGFGRFAQVVAQPLLARDVDVSIIENDVEMIQAAGNFGFKVYYGDGSRLDVLRASGAADAETVLVCVDKPEVADRIVELMKSEFPLTKLFVRAYDRGHSIRLIEAGVEYHIRETFESALVFGEQVLVDLGFNAADARETIEDVRRRDEERLTLQVSGGLQAGRNLMRGNMVTPQPAPYVKPRRESRPLNEEAADVLEETRDRV</sequence>
<dbReference type="PANTHER" id="PTHR46157:SF8">
    <property type="entry name" value="GLUTATHIONE-REGULATED POTASSIUM-EFFLUX SYSTEM PROTEIN"/>
    <property type="match status" value="1"/>
</dbReference>
<evidence type="ECO:0000256" key="8">
    <source>
        <dbReference type="ARBA" id="ARBA00022958"/>
    </source>
</evidence>
<proteinExistence type="inferred from homology"/>
<keyword evidence="9 13" id="KW-1133">Transmembrane helix</keyword>
<feature type="region of interest" description="Disordered" evidence="12">
    <location>
        <begin position="578"/>
        <end position="611"/>
    </location>
</feature>
<dbReference type="PRINTS" id="PR00335">
    <property type="entry name" value="KUPTAKETRKA"/>
</dbReference>
<reference evidence="15 16" key="1">
    <citation type="submission" date="2020-08" db="EMBL/GenBank/DDBJ databases">
        <title>Genomic Encyclopedia of Type Strains, Phase IV (KMG-IV): sequencing the most valuable type-strain genomes for metagenomic binning, comparative biology and taxonomic classification.</title>
        <authorList>
            <person name="Goeker M."/>
        </authorList>
    </citation>
    <scope>NUCLEOTIDE SEQUENCE [LARGE SCALE GENOMIC DNA]</scope>
    <source>
        <strain evidence="15 16">DSM 4737</strain>
    </source>
</reference>
<dbReference type="AlphaFoldDB" id="A0A7W9FCR4"/>
<dbReference type="GO" id="GO:0015297">
    <property type="term" value="F:antiporter activity"/>
    <property type="evidence" value="ECO:0007669"/>
    <property type="project" value="UniProtKB-KW"/>
</dbReference>
<dbReference type="GO" id="GO:0005886">
    <property type="term" value="C:plasma membrane"/>
    <property type="evidence" value="ECO:0007669"/>
    <property type="project" value="InterPro"/>
</dbReference>
<comment type="caution">
    <text evidence="15">The sequence shown here is derived from an EMBL/GenBank/DDBJ whole genome shotgun (WGS) entry which is preliminary data.</text>
</comment>
<evidence type="ECO:0000256" key="3">
    <source>
        <dbReference type="ARBA" id="ARBA00022448"/>
    </source>
</evidence>
<evidence type="ECO:0000256" key="6">
    <source>
        <dbReference type="ARBA" id="ARBA00022538"/>
    </source>
</evidence>
<dbReference type="GO" id="GO:1902600">
    <property type="term" value="P:proton transmembrane transport"/>
    <property type="evidence" value="ECO:0007669"/>
    <property type="project" value="InterPro"/>
</dbReference>
<keyword evidence="4" id="KW-0050">Antiport</keyword>
<evidence type="ECO:0000256" key="1">
    <source>
        <dbReference type="ARBA" id="ARBA00004127"/>
    </source>
</evidence>
<keyword evidence="5" id="KW-1003">Cell membrane</keyword>
<feature type="transmembrane region" description="Helical" evidence="13">
    <location>
        <begin position="58"/>
        <end position="77"/>
    </location>
</feature>
<protein>
    <submittedName>
        <fullName evidence="15">Glutathione-regulated potassium-efflux system protein KefB</fullName>
    </submittedName>
</protein>
<name>A0A7W9FCR4_9CAUL</name>
<evidence type="ECO:0000256" key="10">
    <source>
        <dbReference type="ARBA" id="ARBA00023065"/>
    </source>
</evidence>
<dbReference type="InterPro" id="IPR006153">
    <property type="entry name" value="Cation/H_exchanger_TM"/>
</dbReference>
<keyword evidence="10" id="KW-0406">Ion transport</keyword>
<keyword evidence="3" id="KW-0813">Transport</keyword>
<evidence type="ECO:0000313" key="15">
    <source>
        <dbReference type="EMBL" id="MBB5744445.1"/>
    </source>
</evidence>
<keyword evidence="11 13" id="KW-0472">Membrane</keyword>
<dbReference type="Gene3D" id="1.20.1530.20">
    <property type="match status" value="1"/>
</dbReference>
<dbReference type="PANTHER" id="PTHR46157">
    <property type="entry name" value="K(+) EFFLUX ANTIPORTER 3, CHLOROPLASTIC"/>
    <property type="match status" value="1"/>
</dbReference>